<keyword evidence="8" id="KW-1185">Reference proteome</keyword>
<dbReference type="AlphaFoldDB" id="A0A7X2LV05"/>
<dbReference type="RefSeq" id="WP_154379053.1">
    <property type="nucleotide sequence ID" value="NZ_WKJJ01000017.1"/>
</dbReference>
<gene>
    <name evidence="7" type="ORF">GJ700_24970</name>
</gene>
<comment type="cofactor">
    <cofactor evidence="1">
        <name>[4Fe-4S] cluster</name>
        <dbReference type="ChEBI" id="CHEBI:49883"/>
    </cofactor>
</comment>
<protein>
    <submittedName>
        <fullName evidence="7">Radical SAM protein</fullName>
    </submittedName>
</protein>
<organism evidence="7 8">
    <name type="scientific">Pseudoduganella rivuli</name>
    <dbReference type="NCBI Taxonomy" id="2666085"/>
    <lineage>
        <taxon>Bacteria</taxon>
        <taxon>Pseudomonadati</taxon>
        <taxon>Pseudomonadota</taxon>
        <taxon>Betaproteobacteria</taxon>
        <taxon>Burkholderiales</taxon>
        <taxon>Oxalobacteraceae</taxon>
        <taxon>Telluria group</taxon>
        <taxon>Pseudoduganella</taxon>
    </lineage>
</organism>
<dbReference type="Proteomes" id="UP000446768">
    <property type="component" value="Unassembled WGS sequence"/>
</dbReference>
<dbReference type="InterPro" id="IPR007197">
    <property type="entry name" value="rSAM"/>
</dbReference>
<dbReference type="GO" id="GO:0046872">
    <property type="term" value="F:metal ion binding"/>
    <property type="evidence" value="ECO:0007669"/>
    <property type="project" value="UniProtKB-KW"/>
</dbReference>
<dbReference type="EMBL" id="WKJJ01000017">
    <property type="protein sequence ID" value="MRV74971.1"/>
    <property type="molecule type" value="Genomic_DNA"/>
</dbReference>
<comment type="caution">
    <text evidence="7">The sequence shown here is derived from an EMBL/GenBank/DDBJ whole genome shotgun (WGS) entry which is preliminary data.</text>
</comment>
<evidence type="ECO:0000256" key="1">
    <source>
        <dbReference type="ARBA" id="ARBA00001966"/>
    </source>
</evidence>
<evidence type="ECO:0000259" key="6">
    <source>
        <dbReference type="PROSITE" id="PS51918"/>
    </source>
</evidence>
<evidence type="ECO:0000313" key="8">
    <source>
        <dbReference type="Proteomes" id="UP000446768"/>
    </source>
</evidence>
<keyword evidence="2" id="KW-0949">S-adenosyl-L-methionine</keyword>
<evidence type="ECO:0000313" key="7">
    <source>
        <dbReference type="EMBL" id="MRV74971.1"/>
    </source>
</evidence>
<dbReference type="PROSITE" id="PS51918">
    <property type="entry name" value="RADICAL_SAM"/>
    <property type="match status" value="1"/>
</dbReference>
<keyword evidence="5" id="KW-0411">Iron-sulfur</keyword>
<proteinExistence type="predicted"/>
<keyword evidence="4" id="KW-0408">Iron</keyword>
<dbReference type="InterPro" id="IPR050377">
    <property type="entry name" value="Radical_SAM_PqqE_MftC-like"/>
</dbReference>
<dbReference type="Pfam" id="PF04055">
    <property type="entry name" value="Radical_SAM"/>
    <property type="match status" value="1"/>
</dbReference>
<evidence type="ECO:0000256" key="2">
    <source>
        <dbReference type="ARBA" id="ARBA00022691"/>
    </source>
</evidence>
<dbReference type="SUPFAM" id="SSF102114">
    <property type="entry name" value="Radical SAM enzymes"/>
    <property type="match status" value="1"/>
</dbReference>
<evidence type="ECO:0000256" key="4">
    <source>
        <dbReference type="ARBA" id="ARBA00023004"/>
    </source>
</evidence>
<keyword evidence="3" id="KW-0479">Metal-binding</keyword>
<evidence type="ECO:0000256" key="5">
    <source>
        <dbReference type="ARBA" id="ARBA00023014"/>
    </source>
</evidence>
<dbReference type="InterPro" id="IPR058240">
    <property type="entry name" value="rSAM_sf"/>
</dbReference>
<dbReference type="InterPro" id="IPR013785">
    <property type="entry name" value="Aldolase_TIM"/>
</dbReference>
<dbReference type="CDD" id="cd01335">
    <property type="entry name" value="Radical_SAM"/>
    <property type="match status" value="1"/>
</dbReference>
<dbReference type="PANTHER" id="PTHR11228">
    <property type="entry name" value="RADICAL SAM DOMAIN PROTEIN"/>
    <property type="match status" value="1"/>
</dbReference>
<name>A0A7X2LV05_9BURK</name>
<dbReference type="Gene3D" id="3.20.20.70">
    <property type="entry name" value="Aldolase class I"/>
    <property type="match status" value="1"/>
</dbReference>
<evidence type="ECO:0000256" key="3">
    <source>
        <dbReference type="ARBA" id="ARBA00022723"/>
    </source>
</evidence>
<sequence length="345" mass="38453">MANSTQISIEKQGPATLTILPTYRCTAACEQCCFGSNPDIRERLTLEEIVDSIKTAHRNFSSLRHVVFSGGECVMIGDDLFESIRVATELGLGTRIVSNGYWGASKNKSAITAKRLRESGLKEINISTGRDHAKFVSIDAVLNAMTDAVSQGIFGFLTVEKDAEDSAVFNEITADPRFAALNALGESRFRYQINTWMKFNEQHKDRGTSASTKPNSPCSQLFSNLVVTPHKNISACCGLTHEHIPEMRIGSLDTNGLAAAYEAQTKDFMKIWIHVDGPDGIIKKVYGGNPPPELISNDHMCDTCARLHKCDQTRSLVRERYQEFYPDVMFRYEMKNLLDRISQPN</sequence>
<dbReference type="GO" id="GO:0003824">
    <property type="term" value="F:catalytic activity"/>
    <property type="evidence" value="ECO:0007669"/>
    <property type="project" value="InterPro"/>
</dbReference>
<reference evidence="7 8" key="1">
    <citation type="submission" date="2019-11" db="EMBL/GenBank/DDBJ databases">
        <title>Novel species isolated from a subtropical stream in China.</title>
        <authorList>
            <person name="Lu H."/>
        </authorList>
    </citation>
    <scope>NUCLEOTIDE SEQUENCE [LARGE SCALE GENOMIC DNA]</scope>
    <source>
        <strain evidence="7 8">FT92W</strain>
    </source>
</reference>
<dbReference type="GO" id="GO:0051536">
    <property type="term" value="F:iron-sulfur cluster binding"/>
    <property type="evidence" value="ECO:0007669"/>
    <property type="project" value="UniProtKB-KW"/>
</dbReference>
<accession>A0A7X2LV05</accession>
<feature type="domain" description="Radical SAM core" evidence="6">
    <location>
        <begin position="11"/>
        <end position="209"/>
    </location>
</feature>
<dbReference type="PANTHER" id="PTHR11228:SF34">
    <property type="entry name" value="TUNGSTEN-CONTAINING ALDEHYDE FERREDOXIN OXIDOREDUCTASE COFACTOR MODIFYING PROTEIN"/>
    <property type="match status" value="1"/>
</dbReference>